<proteinExistence type="predicted"/>
<dbReference type="InterPro" id="IPR036388">
    <property type="entry name" value="WH-like_DNA-bd_sf"/>
</dbReference>
<dbReference type="SUPFAM" id="SSF46785">
    <property type="entry name" value="Winged helix' DNA-binding domain"/>
    <property type="match status" value="1"/>
</dbReference>
<evidence type="ECO:0000256" key="1">
    <source>
        <dbReference type="ARBA" id="ARBA00023015"/>
    </source>
</evidence>
<dbReference type="PANTHER" id="PTHR43537">
    <property type="entry name" value="TRANSCRIPTIONAL REGULATOR, GNTR FAMILY"/>
    <property type="match status" value="1"/>
</dbReference>
<evidence type="ECO:0000259" key="4">
    <source>
        <dbReference type="PROSITE" id="PS50949"/>
    </source>
</evidence>
<dbReference type="InterPro" id="IPR008920">
    <property type="entry name" value="TF_FadR/GntR_C"/>
</dbReference>
<evidence type="ECO:0000256" key="3">
    <source>
        <dbReference type="ARBA" id="ARBA00023163"/>
    </source>
</evidence>
<keyword evidence="3" id="KW-0804">Transcription</keyword>
<dbReference type="GO" id="GO:0003700">
    <property type="term" value="F:DNA-binding transcription factor activity"/>
    <property type="evidence" value="ECO:0007669"/>
    <property type="project" value="InterPro"/>
</dbReference>
<dbReference type="InterPro" id="IPR011711">
    <property type="entry name" value="GntR_C"/>
</dbReference>
<gene>
    <name evidence="5" type="ORF">ABEG18_03930</name>
</gene>
<sequence length="222" mass="25005">MDRAQEDREPLKLRERAYDAFTQHLLARDIRPGQFVSQRELVELTSLPLGAIRELIPRLEAEGLIRTVPQRGMQIAHIDLTLIRDAFQFRLCLEKEAVSLFARTASEATLRELRAAHEDILRRAADEITPALVAEAQAVDWGLHDTVIDALGNEIISNAYRVNSIKIRLIREERVRILDSLLVSVMHEHLRILDAFEARDPAAAVAAVEAHIASSRARAIGM</sequence>
<accession>A0AAU7JI37</accession>
<organism evidence="5">
    <name type="scientific">Alsobacter sp. KACC 23698</name>
    <dbReference type="NCBI Taxonomy" id="3149229"/>
    <lineage>
        <taxon>Bacteria</taxon>
        <taxon>Pseudomonadati</taxon>
        <taxon>Pseudomonadota</taxon>
        <taxon>Alphaproteobacteria</taxon>
        <taxon>Hyphomicrobiales</taxon>
        <taxon>Alsobacteraceae</taxon>
        <taxon>Alsobacter</taxon>
    </lineage>
</organism>
<dbReference type="SMART" id="SM00895">
    <property type="entry name" value="FCD"/>
    <property type="match status" value="1"/>
</dbReference>
<reference evidence="5" key="1">
    <citation type="submission" date="2024-05" db="EMBL/GenBank/DDBJ databases">
        <authorList>
            <person name="Kim S."/>
            <person name="Heo J."/>
            <person name="Choi H."/>
            <person name="Choi Y."/>
            <person name="Kwon S.-W."/>
            <person name="Kim Y."/>
        </authorList>
    </citation>
    <scope>NUCLEOTIDE SEQUENCE</scope>
    <source>
        <strain evidence="5">KACC 23698</strain>
    </source>
</reference>
<dbReference type="Gene3D" id="1.20.120.530">
    <property type="entry name" value="GntR ligand-binding domain-like"/>
    <property type="match status" value="1"/>
</dbReference>
<dbReference type="AlphaFoldDB" id="A0AAU7JI37"/>
<dbReference type="InterPro" id="IPR036390">
    <property type="entry name" value="WH_DNA-bd_sf"/>
</dbReference>
<dbReference type="Pfam" id="PF00392">
    <property type="entry name" value="GntR"/>
    <property type="match status" value="1"/>
</dbReference>
<feature type="domain" description="HTH gntR-type" evidence="4">
    <location>
        <begin position="11"/>
        <end position="78"/>
    </location>
</feature>
<dbReference type="SUPFAM" id="SSF48008">
    <property type="entry name" value="GntR ligand-binding domain-like"/>
    <property type="match status" value="1"/>
</dbReference>
<dbReference type="Pfam" id="PF07729">
    <property type="entry name" value="FCD"/>
    <property type="match status" value="1"/>
</dbReference>
<name>A0AAU7JI37_9HYPH</name>
<dbReference type="InterPro" id="IPR000524">
    <property type="entry name" value="Tscrpt_reg_HTH_GntR"/>
</dbReference>
<dbReference type="PROSITE" id="PS50949">
    <property type="entry name" value="HTH_GNTR"/>
    <property type="match status" value="1"/>
</dbReference>
<dbReference type="EMBL" id="CP157484">
    <property type="protein sequence ID" value="XBO39941.1"/>
    <property type="molecule type" value="Genomic_DNA"/>
</dbReference>
<dbReference type="PANTHER" id="PTHR43537:SF5">
    <property type="entry name" value="UXU OPERON TRANSCRIPTIONAL REGULATOR"/>
    <property type="match status" value="1"/>
</dbReference>
<keyword evidence="2" id="KW-0238">DNA-binding</keyword>
<dbReference type="Gene3D" id="1.10.10.10">
    <property type="entry name" value="Winged helix-like DNA-binding domain superfamily/Winged helix DNA-binding domain"/>
    <property type="match status" value="1"/>
</dbReference>
<dbReference type="GO" id="GO:0003677">
    <property type="term" value="F:DNA binding"/>
    <property type="evidence" value="ECO:0007669"/>
    <property type="project" value="UniProtKB-KW"/>
</dbReference>
<evidence type="ECO:0000256" key="2">
    <source>
        <dbReference type="ARBA" id="ARBA00023125"/>
    </source>
</evidence>
<dbReference type="RefSeq" id="WP_406856792.1">
    <property type="nucleotide sequence ID" value="NZ_CP157484.1"/>
</dbReference>
<keyword evidence="1" id="KW-0805">Transcription regulation</keyword>
<evidence type="ECO:0000313" key="5">
    <source>
        <dbReference type="EMBL" id="XBO39941.1"/>
    </source>
</evidence>
<protein>
    <submittedName>
        <fullName evidence="5">GntR family transcriptional regulator</fullName>
    </submittedName>
</protein>